<feature type="domain" description="DUF4142" evidence="1">
    <location>
        <begin position="50"/>
        <end position="187"/>
    </location>
</feature>
<dbReference type="PANTHER" id="PTHR38593">
    <property type="entry name" value="BLR2558 PROTEIN"/>
    <property type="match status" value="1"/>
</dbReference>
<dbReference type="Pfam" id="PF13628">
    <property type="entry name" value="DUF4142"/>
    <property type="match status" value="1"/>
</dbReference>
<sequence>MRNTVSIIAISAALALGACGPKAEQRADKTGDLLSNAADDVKVAVLPTPTAQEFVDKAARSDAFEIASARLAKEKAGSADLKSFAAMMIADHNGSTAKIKAAAAAARPALKPDPMLTDDQKGKLDDLGTLTGRDFDKAYADQQIAAHHATLSLMRVYADKGETPSLKKAAGDIVPRVQAHLDKIKAIKAAM</sequence>
<reference evidence="2 3" key="1">
    <citation type="submission" date="2024-05" db="EMBL/GenBank/DDBJ databases">
        <authorList>
            <person name="Liu Q."/>
            <person name="Xin Y.-H."/>
        </authorList>
    </citation>
    <scope>NUCLEOTIDE SEQUENCE [LARGE SCALE GENOMIC DNA]</scope>
    <source>
        <strain evidence="2 3">CGMCC 1.10181</strain>
    </source>
</reference>
<evidence type="ECO:0000259" key="1">
    <source>
        <dbReference type="Pfam" id="PF13628"/>
    </source>
</evidence>
<proteinExistence type="predicted"/>
<dbReference type="Proteomes" id="UP001419910">
    <property type="component" value="Unassembled WGS sequence"/>
</dbReference>
<comment type="caution">
    <text evidence="2">The sequence shown here is derived from an EMBL/GenBank/DDBJ whole genome shotgun (WGS) entry which is preliminary data.</text>
</comment>
<dbReference type="InterPro" id="IPR012347">
    <property type="entry name" value="Ferritin-like"/>
</dbReference>
<evidence type="ECO:0000313" key="2">
    <source>
        <dbReference type="EMBL" id="MEN2789292.1"/>
    </source>
</evidence>
<dbReference type="EMBL" id="JBDIME010000004">
    <property type="protein sequence ID" value="MEN2789292.1"/>
    <property type="molecule type" value="Genomic_DNA"/>
</dbReference>
<keyword evidence="3" id="KW-1185">Reference proteome</keyword>
<dbReference type="InterPro" id="IPR025419">
    <property type="entry name" value="DUF4142"/>
</dbReference>
<name>A0ABU9Y0G7_9SPHN</name>
<dbReference type="PANTHER" id="PTHR38593:SF1">
    <property type="entry name" value="BLR2558 PROTEIN"/>
    <property type="match status" value="1"/>
</dbReference>
<organism evidence="2 3">
    <name type="scientific">Sphingomonas oligophenolica</name>
    <dbReference type="NCBI Taxonomy" id="301154"/>
    <lineage>
        <taxon>Bacteria</taxon>
        <taxon>Pseudomonadati</taxon>
        <taxon>Pseudomonadota</taxon>
        <taxon>Alphaproteobacteria</taxon>
        <taxon>Sphingomonadales</taxon>
        <taxon>Sphingomonadaceae</taxon>
        <taxon>Sphingomonas</taxon>
    </lineage>
</organism>
<dbReference type="RefSeq" id="WP_343887408.1">
    <property type="nucleotide sequence ID" value="NZ_BAAAEH010000002.1"/>
</dbReference>
<accession>A0ABU9Y0G7</accession>
<dbReference type="PROSITE" id="PS51257">
    <property type="entry name" value="PROKAR_LIPOPROTEIN"/>
    <property type="match status" value="1"/>
</dbReference>
<dbReference type="Gene3D" id="1.20.1260.10">
    <property type="match status" value="1"/>
</dbReference>
<gene>
    <name evidence="2" type="ORF">ABC974_06630</name>
</gene>
<evidence type="ECO:0000313" key="3">
    <source>
        <dbReference type="Proteomes" id="UP001419910"/>
    </source>
</evidence>
<protein>
    <submittedName>
        <fullName evidence="2">DUF4142 domain-containing protein</fullName>
    </submittedName>
</protein>